<reference evidence="1 2" key="1">
    <citation type="submission" date="2017-09" db="EMBL/GenBank/DDBJ databases">
        <title>Depth-based differentiation of microbial function through sediment-hosted aquifers and enrichment of novel symbionts in the deep terrestrial subsurface.</title>
        <authorList>
            <person name="Probst A.J."/>
            <person name="Ladd B."/>
            <person name="Jarett J.K."/>
            <person name="Geller-Mcgrath D.E."/>
            <person name="Sieber C.M."/>
            <person name="Emerson J.B."/>
            <person name="Anantharaman K."/>
            <person name="Thomas B.C."/>
            <person name="Malmstrom R."/>
            <person name="Stieglmeier M."/>
            <person name="Klingl A."/>
            <person name="Woyke T."/>
            <person name="Ryan C.M."/>
            <person name="Banfield J.F."/>
        </authorList>
    </citation>
    <scope>NUCLEOTIDE SEQUENCE [LARGE SCALE GENOMIC DNA]</scope>
    <source>
        <strain evidence="1">CG23_combo_of_CG06-09_8_20_14_all_41_10</strain>
    </source>
</reference>
<evidence type="ECO:0000313" key="2">
    <source>
        <dbReference type="Proteomes" id="UP000231292"/>
    </source>
</evidence>
<gene>
    <name evidence="1" type="ORF">COX41_07190</name>
</gene>
<dbReference type="AlphaFoldDB" id="A0A2G9YIT8"/>
<evidence type="ECO:0000313" key="1">
    <source>
        <dbReference type="EMBL" id="PIP18623.1"/>
    </source>
</evidence>
<accession>A0A2G9YIT8</accession>
<dbReference type="Proteomes" id="UP000231292">
    <property type="component" value="Unassembled WGS sequence"/>
</dbReference>
<dbReference type="EMBL" id="PCRK01000184">
    <property type="protein sequence ID" value="PIP18623.1"/>
    <property type="molecule type" value="Genomic_DNA"/>
</dbReference>
<proteinExistence type="predicted"/>
<name>A0A2G9YIT8_9BACT</name>
<organism evidence="1 2">
    <name type="scientific">Candidatus Sherwoodlollariibacterium unditelluris</name>
    <dbReference type="NCBI Taxonomy" id="1974757"/>
    <lineage>
        <taxon>Bacteria</taxon>
        <taxon>Pseudomonadati</taxon>
        <taxon>Candidatus Omnitrophota</taxon>
        <taxon>Candidatus Sherwoodlollariibacterium</taxon>
    </lineage>
</organism>
<comment type="caution">
    <text evidence="1">The sequence shown here is derived from an EMBL/GenBank/DDBJ whole genome shotgun (WGS) entry which is preliminary data.</text>
</comment>
<protein>
    <submittedName>
        <fullName evidence="1">Uncharacterized protein</fullName>
    </submittedName>
</protein>
<sequence length="141" mass="15014">MIEIKRSVKKLLKHVFSAWAIPFLLLQIVFGVFAALPFLPEPFQIKKAEAATTAAISITITLDTTAPSAAITYSDADGIVKAGDSLTITATFNEAMADSPLPQIAISGANTLAATNMTKSSTTVYTYTHTVASDISCHEYD</sequence>